<evidence type="ECO:0000313" key="2">
    <source>
        <dbReference type="Proteomes" id="UP000693946"/>
    </source>
</evidence>
<dbReference type="AlphaFoldDB" id="A0AAV6PRB8"/>
<dbReference type="Proteomes" id="UP000693946">
    <property type="component" value="Unassembled WGS sequence"/>
</dbReference>
<accession>A0AAV6PRB8</accession>
<sequence>MLLETGPSKGQNSHLSTELLSAAGHGYKDLYSECMAASSATTTSGNWWYSRNCSRCVCWRRTCGLSTGFAAGWFPLWTTTWDSTGT</sequence>
<keyword evidence="2" id="KW-1185">Reference proteome</keyword>
<organism evidence="1 2">
    <name type="scientific">Solea senegalensis</name>
    <name type="common">Senegalese sole</name>
    <dbReference type="NCBI Taxonomy" id="28829"/>
    <lineage>
        <taxon>Eukaryota</taxon>
        <taxon>Metazoa</taxon>
        <taxon>Chordata</taxon>
        <taxon>Craniata</taxon>
        <taxon>Vertebrata</taxon>
        <taxon>Euteleostomi</taxon>
        <taxon>Actinopterygii</taxon>
        <taxon>Neopterygii</taxon>
        <taxon>Teleostei</taxon>
        <taxon>Neoteleostei</taxon>
        <taxon>Acanthomorphata</taxon>
        <taxon>Carangaria</taxon>
        <taxon>Pleuronectiformes</taxon>
        <taxon>Pleuronectoidei</taxon>
        <taxon>Soleidae</taxon>
        <taxon>Solea</taxon>
    </lineage>
</organism>
<evidence type="ECO:0000313" key="1">
    <source>
        <dbReference type="EMBL" id="KAG7473046.1"/>
    </source>
</evidence>
<name>A0AAV6PRB8_SOLSE</name>
<comment type="caution">
    <text evidence="1">The sequence shown here is derived from an EMBL/GenBank/DDBJ whole genome shotgun (WGS) entry which is preliminary data.</text>
</comment>
<gene>
    <name evidence="1" type="ORF">JOB18_004963</name>
</gene>
<reference evidence="1 2" key="1">
    <citation type="journal article" date="2021" name="Sci. Rep.">
        <title>Chromosome anchoring in Senegalese sole (Solea senegalensis) reveals sex-associated markers and genome rearrangements in flatfish.</title>
        <authorList>
            <person name="Guerrero-Cozar I."/>
            <person name="Gomez-Garrido J."/>
            <person name="Berbel C."/>
            <person name="Martinez-Blanch J.F."/>
            <person name="Alioto T."/>
            <person name="Claros M.G."/>
            <person name="Gagnaire P.A."/>
            <person name="Manchado M."/>
        </authorList>
    </citation>
    <scope>NUCLEOTIDE SEQUENCE [LARGE SCALE GENOMIC DNA]</scope>
    <source>
        <strain evidence="1">Sse05_10M</strain>
    </source>
</reference>
<proteinExistence type="predicted"/>
<dbReference type="EMBL" id="JAGKHQ010000071">
    <property type="protein sequence ID" value="KAG7473046.1"/>
    <property type="molecule type" value="Genomic_DNA"/>
</dbReference>
<protein>
    <submittedName>
        <fullName evidence="1">Uncharacterized protein</fullName>
    </submittedName>
</protein>